<dbReference type="RefSeq" id="WP_010019639.1">
    <property type="nucleotide sequence ID" value="NZ_PUFN01000024.1"/>
</dbReference>
<dbReference type="PANTHER" id="PTHR43400">
    <property type="entry name" value="FUMARATE REDUCTASE"/>
    <property type="match status" value="1"/>
</dbReference>
<dbReference type="OrthoDB" id="337830at2"/>
<dbReference type="SMART" id="SM00900">
    <property type="entry name" value="FMN_bind"/>
    <property type="match status" value="1"/>
</dbReference>
<dbReference type="GO" id="GO:0033765">
    <property type="term" value="F:steroid dehydrogenase activity, acting on the CH-CH group of donors"/>
    <property type="evidence" value="ECO:0007669"/>
    <property type="project" value="UniProtKB-ARBA"/>
</dbReference>
<keyword evidence="6" id="KW-0274">FAD</keyword>
<dbReference type="InterPro" id="IPR003953">
    <property type="entry name" value="FAD-dep_OxRdtase_2_FAD-bd"/>
</dbReference>
<dbReference type="InterPro" id="IPR036188">
    <property type="entry name" value="FAD/NAD-bd_sf"/>
</dbReference>
<gene>
    <name evidence="10" type="ORF">C5L30_001417</name>
</gene>
<evidence type="ECO:0000256" key="1">
    <source>
        <dbReference type="ARBA" id="ARBA00001917"/>
    </source>
</evidence>
<comment type="cofactor">
    <cofactor evidence="1">
        <name>FMN</name>
        <dbReference type="ChEBI" id="CHEBI:58210"/>
    </cofactor>
</comment>
<dbReference type="GO" id="GO:0010181">
    <property type="term" value="F:FMN binding"/>
    <property type="evidence" value="ECO:0007669"/>
    <property type="project" value="InterPro"/>
</dbReference>
<comment type="caution">
    <text evidence="10">The sequence shown here is derived from an EMBL/GenBank/DDBJ whole genome shotgun (WGS) entry which is preliminary data.</text>
</comment>
<evidence type="ECO:0000256" key="8">
    <source>
        <dbReference type="ARBA" id="ARBA00049922"/>
    </source>
</evidence>
<dbReference type="Proteomes" id="UP000295257">
    <property type="component" value="Unassembled WGS sequence"/>
</dbReference>
<evidence type="ECO:0000313" key="10">
    <source>
        <dbReference type="EMBL" id="TDG70626.1"/>
    </source>
</evidence>
<comment type="catalytic activity">
    <reaction evidence="8">
        <text>dihydrourocanate + A = urocanate + AH2</text>
        <dbReference type="Rhea" id="RHEA:36059"/>
        <dbReference type="ChEBI" id="CHEBI:13193"/>
        <dbReference type="ChEBI" id="CHEBI:17499"/>
        <dbReference type="ChEBI" id="CHEBI:27247"/>
        <dbReference type="ChEBI" id="CHEBI:72991"/>
        <dbReference type="EC" id="1.3.99.33"/>
    </reaction>
</comment>
<sequence length="586" mass="63729">MGKFKDGTYEGSAEGNGGNIEVKVNILNDKINTIEVKGSGETNGVSDPAIETIPSRIIDNQSYNVDAVTGASKTSNGIKNAVKNALTQAGAESEFSIRVHQSEDVKENRNEKTKYTSSTKTNWDYESDVVVIGDGAAGLSAAIEAASNGGSVQVIEYTANHLSSNTALSGGVYYSGCTSIQRKAGIEDSMKEWRKYIDAVSDGYADKDMMDVWQKEAPKNLDWLLDMGVKFPQDLMYMSGNELALSNVTKPVPRGYITSRQSGSEMSDVLYKKAKELGVQFSFSTLAERLFTDENNVVIGIKTNKGDFKANKGVVIASAGFSRNKEWIRSFKPELSTGGSFGSARQQGDGIRMGMDLGANISNMWITQADTIGTQTSDTMWPCMVIAIWKLPCMFVSSDGKRHMPEDMYYEYQAKEIAKQDGGFVWSIWDQSITDKGGQVITVPAASDGCENEIKNGYFKKSDTIEGLAKQIDVDPETLKNTLDHYNEMMRNGKDTDFGRKTGLKEVIKAPFYAAKTVPAACDTAGGLTINTDSQVLDLWKKPIKGLYAAGSTTSGWRGKIYQGSGTAISTAICFGRIAGKNIMKD</sequence>
<name>A0A4R5NC08_9LACO</name>
<evidence type="ECO:0000256" key="7">
    <source>
        <dbReference type="ARBA" id="ARBA00023002"/>
    </source>
</evidence>
<keyword evidence="7" id="KW-0560">Oxidoreductase</keyword>
<evidence type="ECO:0000256" key="6">
    <source>
        <dbReference type="ARBA" id="ARBA00022827"/>
    </source>
</evidence>
<dbReference type="PANTHER" id="PTHR43400:SF10">
    <property type="entry name" value="3-OXOSTEROID 1-DEHYDROGENASE"/>
    <property type="match status" value="1"/>
</dbReference>
<organism evidence="10 11">
    <name type="scientific">Companilactobacillus farciminis</name>
    <dbReference type="NCBI Taxonomy" id="1612"/>
    <lineage>
        <taxon>Bacteria</taxon>
        <taxon>Bacillati</taxon>
        <taxon>Bacillota</taxon>
        <taxon>Bacilli</taxon>
        <taxon>Lactobacillales</taxon>
        <taxon>Lactobacillaceae</taxon>
        <taxon>Companilactobacillus</taxon>
    </lineage>
</organism>
<dbReference type="Gene3D" id="3.50.50.60">
    <property type="entry name" value="FAD/NAD(P)-binding domain"/>
    <property type="match status" value="1"/>
</dbReference>
<evidence type="ECO:0000256" key="4">
    <source>
        <dbReference type="ARBA" id="ARBA00015872"/>
    </source>
</evidence>
<dbReference type="Gene3D" id="3.90.700.10">
    <property type="entry name" value="Succinate dehydrogenase/fumarate reductase flavoprotein, catalytic domain"/>
    <property type="match status" value="1"/>
</dbReference>
<dbReference type="InterPro" id="IPR050315">
    <property type="entry name" value="FAD-oxidoreductase_2"/>
</dbReference>
<evidence type="ECO:0000256" key="3">
    <source>
        <dbReference type="ARBA" id="ARBA00013137"/>
    </source>
</evidence>
<dbReference type="InterPro" id="IPR027477">
    <property type="entry name" value="Succ_DH/fumarate_Rdtase_cat_sf"/>
</dbReference>
<dbReference type="SUPFAM" id="SSF56425">
    <property type="entry name" value="Succinate dehydrogenase/fumarate reductase flavoprotein, catalytic domain"/>
    <property type="match status" value="1"/>
</dbReference>
<dbReference type="Pfam" id="PF04205">
    <property type="entry name" value="FMN_bind"/>
    <property type="match status" value="1"/>
</dbReference>
<accession>A0A4R5NC08</accession>
<dbReference type="SUPFAM" id="SSF51905">
    <property type="entry name" value="FAD/NAD(P)-binding domain"/>
    <property type="match status" value="1"/>
</dbReference>
<dbReference type="GO" id="GO:0016020">
    <property type="term" value="C:membrane"/>
    <property type="evidence" value="ECO:0007669"/>
    <property type="project" value="InterPro"/>
</dbReference>
<protein>
    <recommendedName>
        <fullName evidence="4">Urocanate reductase</fullName>
        <ecNumber evidence="3">1.3.99.33</ecNumber>
    </recommendedName>
</protein>
<dbReference type="EC" id="1.3.99.33" evidence="3"/>
<proteinExistence type="predicted"/>
<reference evidence="10 11" key="1">
    <citation type="journal article" date="2019" name="Appl. Microbiol. Biotechnol.">
        <title>Uncovering carbohydrate metabolism through a genotype-phenotype association study of 56 lactic acid bacteria genomes.</title>
        <authorList>
            <person name="Buron-Moles G."/>
            <person name="Chailyan A."/>
            <person name="Dolejs I."/>
            <person name="Forster J."/>
            <person name="Miks M.H."/>
        </authorList>
    </citation>
    <scope>NUCLEOTIDE SEQUENCE [LARGE SCALE GENOMIC DNA]</scope>
    <source>
        <strain evidence="10 11">ATCC 29644</strain>
    </source>
</reference>
<keyword evidence="5" id="KW-0285">Flavoprotein</keyword>
<dbReference type="Gene3D" id="3.90.1010.20">
    <property type="match status" value="1"/>
</dbReference>
<evidence type="ECO:0000259" key="9">
    <source>
        <dbReference type="SMART" id="SM00900"/>
    </source>
</evidence>
<dbReference type="GO" id="GO:0008202">
    <property type="term" value="P:steroid metabolic process"/>
    <property type="evidence" value="ECO:0007669"/>
    <property type="project" value="UniProtKB-ARBA"/>
</dbReference>
<evidence type="ECO:0000256" key="5">
    <source>
        <dbReference type="ARBA" id="ARBA00022630"/>
    </source>
</evidence>
<dbReference type="Pfam" id="PF00890">
    <property type="entry name" value="FAD_binding_2"/>
    <property type="match status" value="1"/>
</dbReference>
<evidence type="ECO:0000313" key="11">
    <source>
        <dbReference type="Proteomes" id="UP000295257"/>
    </source>
</evidence>
<evidence type="ECO:0000256" key="2">
    <source>
        <dbReference type="ARBA" id="ARBA00001974"/>
    </source>
</evidence>
<feature type="domain" description="FMN-binding" evidence="9">
    <location>
        <begin position="15"/>
        <end position="89"/>
    </location>
</feature>
<comment type="cofactor">
    <cofactor evidence="2">
        <name>FAD</name>
        <dbReference type="ChEBI" id="CHEBI:57692"/>
    </cofactor>
</comment>
<dbReference type="EMBL" id="PUFN01000024">
    <property type="protein sequence ID" value="TDG70626.1"/>
    <property type="molecule type" value="Genomic_DNA"/>
</dbReference>
<dbReference type="InterPro" id="IPR007329">
    <property type="entry name" value="FMN-bd"/>
</dbReference>
<dbReference type="AlphaFoldDB" id="A0A4R5NC08"/>
<keyword evidence="11" id="KW-1185">Reference proteome</keyword>